<dbReference type="EMBL" id="BKCJ010119859">
    <property type="protein sequence ID" value="GEX62804.1"/>
    <property type="molecule type" value="Genomic_DNA"/>
</dbReference>
<feature type="domain" description="Reverse transcriptase Ty1/copia-type" evidence="2">
    <location>
        <begin position="257"/>
        <end position="361"/>
    </location>
</feature>
<feature type="region of interest" description="Disordered" evidence="1">
    <location>
        <begin position="573"/>
        <end position="596"/>
    </location>
</feature>
<organism evidence="3">
    <name type="scientific">Tanacetum cinerariifolium</name>
    <name type="common">Dalmatian daisy</name>
    <name type="synonym">Chrysanthemum cinerariifolium</name>
    <dbReference type="NCBI Taxonomy" id="118510"/>
    <lineage>
        <taxon>Eukaryota</taxon>
        <taxon>Viridiplantae</taxon>
        <taxon>Streptophyta</taxon>
        <taxon>Embryophyta</taxon>
        <taxon>Tracheophyta</taxon>
        <taxon>Spermatophyta</taxon>
        <taxon>Magnoliopsida</taxon>
        <taxon>eudicotyledons</taxon>
        <taxon>Gunneridae</taxon>
        <taxon>Pentapetalae</taxon>
        <taxon>asterids</taxon>
        <taxon>campanulids</taxon>
        <taxon>Asterales</taxon>
        <taxon>Asteraceae</taxon>
        <taxon>Asteroideae</taxon>
        <taxon>Anthemideae</taxon>
        <taxon>Anthemidinae</taxon>
        <taxon>Tanacetum</taxon>
    </lineage>
</organism>
<sequence>IPGSKIVSSLSAERNKGEISRRMRHGKKIRMTNMKEKKRISPSGSSATFSIPGGIESSERNKSASPKRGSLDKSSSLSSLGGTKACDDAGKSRVETVPGKYYILLPLWTADPPFSQSSKSSQDNEFQPSSDNGKKVDEDSRQESECHDQEKIDNVNSTNNVNVAGINRVNVVGGNTNNELLFDTEMHELEDVNTFNFSNKDEDDGAEANMNNLDTAIQVSPTLTTRIQKDHLLDQRAIGTKLVFRNKKDEKGIAIRKKARFHRGKIEKTLFIRIYKDDILLVQVYVDDIIFGSTKKELCNAFEKMMHEKFQISSIRELTLFLRLQVKQKQDGIFISQDKYVAEILKKYGFSEVKNASTPMETQKPLLKDEDGEEVDVHMYRSMTGSLINLTFSRLDIMFIVCACVRHQVNLMVSHLYDVKRIFRYLKGQAKSSLWYPNDSPFDLVAYADSDYARASLDRKSTTGGFEQIIDFLNAHSIKYALRVNPTIYISCTEQFWATTKVKNINGTAQLHAKVDGKKLVISEASIKRDLQFGDEGRVDCLPNEVIFEQLTHMGAATTTSSLEVERDIGNIDKTQSKATPNESSSQRTDSGGGLRCQEAIGDTIAQTRSKRVSKISNDPLLAGVNTPRSGEDILKLNELMDLCTSLQNGVLALEATKTSQTQEIDSLKRRGRIINELDADEDITLVNDQEMFDADKDLQGKEVVFEQEIVVDKEPIVDAAQVSAAITTVTIDDITLAKALKALKTSKLKIREIIIKDHEEPSKSRTTTTIFSKKSHENGKAKMIEEPLKLKKKDQILFDEEVARNLQEEINEEEILVKVDADYQLAERMQAEEQQELNKEEKDLKNKCFAESQELFDKAIKRINTFVDFRTELVEESLKKVKAEITQKESSKREGDELEQETAKKQKIVDDNETKNLKQLVKIIPEEDIAINAIPLAVKTPIVD</sequence>
<feature type="non-terminal residue" evidence="3">
    <location>
        <position position="1"/>
    </location>
</feature>
<dbReference type="AlphaFoldDB" id="A0A699H8Q9"/>
<gene>
    <name evidence="3" type="ORF">Tci_334779</name>
</gene>
<feature type="region of interest" description="Disordered" evidence="1">
    <location>
        <begin position="886"/>
        <end position="906"/>
    </location>
</feature>
<feature type="compositionally biased region" description="Basic residues" evidence="1">
    <location>
        <begin position="22"/>
        <end position="40"/>
    </location>
</feature>
<dbReference type="InterPro" id="IPR013103">
    <property type="entry name" value="RVT_2"/>
</dbReference>
<accession>A0A699H8Q9</accession>
<feature type="region of interest" description="Disordered" evidence="1">
    <location>
        <begin position="1"/>
        <end position="91"/>
    </location>
</feature>
<feature type="compositionally biased region" description="Basic and acidic residues" evidence="1">
    <location>
        <begin position="132"/>
        <end position="153"/>
    </location>
</feature>
<feature type="region of interest" description="Disordered" evidence="1">
    <location>
        <begin position="114"/>
        <end position="158"/>
    </location>
</feature>
<protein>
    <submittedName>
        <fullName evidence="3">Uncharacterized mitochondrial protein AtMg00810-like</fullName>
    </submittedName>
</protein>
<name>A0A699H8Q9_TANCI</name>
<comment type="caution">
    <text evidence="3">The sequence shown here is derived from an EMBL/GenBank/DDBJ whole genome shotgun (WGS) entry which is preliminary data.</text>
</comment>
<feature type="compositionally biased region" description="Polar residues" evidence="1">
    <location>
        <begin position="573"/>
        <end position="590"/>
    </location>
</feature>
<proteinExistence type="predicted"/>
<feature type="compositionally biased region" description="Polar residues" evidence="1">
    <location>
        <begin position="114"/>
        <end position="131"/>
    </location>
</feature>
<evidence type="ECO:0000313" key="3">
    <source>
        <dbReference type="EMBL" id="GEX62804.1"/>
    </source>
</evidence>
<evidence type="ECO:0000256" key="1">
    <source>
        <dbReference type="SAM" id="MobiDB-lite"/>
    </source>
</evidence>
<reference evidence="3" key="1">
    <citation type="journal article" date="2019" name="Sci. Rep.">
        <title>Draft genome of Tanacetum cinerariifolium, the natural source of mosquito coil.</title>
        <authorList>
            <person name="Yamashiro T."/>
            <person name="Shiraishi A."/>
            <person name="Satake H."/>
            <person name="Nakayama K."/>
        </authorList>
    </citation>
    <scope>NUCLEOTIDE SEQUENCE</scope>
</reference>
<dbReference type="PANTHER" id="PTHR11439:SF495">
    <property type="entry name" value="REVERSE TRANSCRIPTASE, RNA-DEPENDENT DNA POLYMERASE-RELATED"/>
    <property type="match status" value="1"/>
</dbReference>
<evidence type="ECO:0000259" key="2">
    <source>
        <dbReference type="Pfam" id="PF07727"/>
    </source>
</evidence>
<dbReference type="Pfam" id="PF07727">
    <property type="entry name" value="RVT_2"/>
    <property type="match status" value="1"/>
</dbReference>
<feature type="compositionally biased region" description="Polar residues" evidence="1">
    <location>
        <begin position="1"/>
        <end position="12"/>
    </location>
</feature>
<dbReference type="PANTHER" id="PTHR11439">
    <property type="entry name" value="GAG-POL-RELATED RETROTRANSPOSON"/>
    <property type="match status" value="1"/>
</dbReference>
<feature type="compositionally biased region" description="Low complexity" evidence="1">
    <location>
        <begin position="72"/>
        <end position="82"/>
    </location>
</feature>